<dbReference type="EMBL" id="JBIMSN010000161">
    <property type="protein sequence ID" value="MFH5232801.1"/>
    <property type="molecule type" value="Genomic_DNA"/>
</dbReference>
<dbReference type="PANTHER" id="PTHR42756">
    <property type="entry name" value="TRANSCRIPTIONAL REGULATOR, MARR"/>
    <property type="match status" value="1"/>
</dbReference>
<feature type="domain" description="HTH marR-type" evidence="4">
    <location>
        <begin position="10"/>
        <end position="143"/>
    </location>
</feature>
<dbReference type="InterPro" id="IPR036388">
    <property type="entry name" value="WH-like_DNA-bd_sf"/>
</dbReference>
<dbReference type="Proteomes" id="UP001609219">
    <property type="component" value="Unassembled WGS sequence"/>
</dbReference>
<dbReference type="EMBL" id="JBIMSP010000080">
    <property type="protein sequence ID" value="MFH5245515.1"/>
    <property type="molecule type" value="Genomic_DNA"/>
</dbReference>
<dbReference type="InterPro" id="IPR036390">
    <property type="entry name" value="WH_DNA-bd_sf"/>
</dbReference>
<evidence type="ECO:0000256" key="1">
    <source>
        <dbReference type="ARBA" id="ARBA00023015"/>
    </source>
</evidence>
<dbReference type="PANTHER" id="PTHR42756:SF1">
    <property type="entry name" value="TRANSCRIPTIONAL REPRESSOR OF EMRAB OPERON"/>
    <property type="match status" value="1"/>
</dbReference>
<dbReference type="InterPro" id="IPR000835">
    <property type="entry name" value="HTH_MarR-typ"/>
</dbReference>
<evidence type="ECO:0000313" key="6">
    <source>
        <dbReference type="EMBL" id="MFH5245515.1"/>
    </source>
</evidence>
<dbReference type="PRINTS" id="PR00598">
    <property type="entry name" value="HTHMARR"/>
</dbReference>
<evidence type="ECO:0000256" key="3">
    <source>
        <dbReference type="ARBA" id="ARBA00023163"/>
    </source>
</evidence>
<evidence type="ECO:0000313" key="7">
    <source>
        <dbReference type="Proteomes" id="UP001609176"/>
    </source>
</evidence>
<protein>
    <submittedName>
        <fullName evidence="5">MarR family winged helix-turn-helix transcriptional regulator</fullName>
    </submittedName>
</protein>
<evidence type="ECO:0000256" key="2">
    <source>
        <dbReference type="ARBA" id="ARBA00023125"/>
    </source>
</evidence>
<keyword evidence="8" id="KW-1185">Reference proteome</keyword>
<dbReference type="PROSITE" id="PS50995">
    <property type="entry name" value="HTH_MARR_2"/>
    <property type="match status" value="1"/>
</dbReference>
<organism evidence="5 8">
    <name type="scientific">Antrihabitans spumae</name>
    <dbReference type="NCBI Taxonomy" id="3373370"/>
    <lineage>
        <taxon>Bacteria</taxon>
        <taxon>Bacillati</taxon>
        <taxon>Actinomycetota</taxon>
        <taxon>Actinomycetes</taxon>
        <taxon>Mycobacteriales</taxon>
        <taxon>Nocardiaceae</taxon>
        <taxon>Antrihabitans</taxon>
    </lineage>
</organism>
<evidence type="ECO:0000313" key="5">
    <source>
        <dbReference type="EMBL" id="MFH5232801.1"/>
    </source>
</evidence>
<dbReference type="RefSeq" id="WP_395126299.1">
    <property type="nucleotide sequence ID" value="NZ_JBIMSN010000161.1"/>
</dbReference>
<comment type="caution">
    <text evidence="5">The sequence shown here is derived from an EMBL/GenBank/DDBJ whole genome shotgun (WGS) entry which is preliminary data.</text>
</comment>
<dbReference type="Gene3D" id="1.10.10.10">
    <property type="entry name" value="Winged helix-like DNA-binding domain superfamily/Winged helix DNA-binding domain"/>
    <property type="match status" value="1"/>
</dbReference>
<dbReference type="InterPro" id="IPR023187">
    <property type="entry name" value="Tscrpt_reg_MarR-type_CS"/>
</dbReference>
<name>A0ABW7KE72_9NOCA</name>
<keyword evidence="1" id="KW-0805">Transcription regulation</keyword>
<dbReference type="PROSITE" id="PS01117">
    <property type="entry name" value="HTH_MARR_1"/>
    <property type="match status" value="1"/>
</dbReference>
<proteinExistence type="predicted"/>
<dbReference type="Pfam" id="PF01047">
    <property type="entry name" value="MarR"/>
    <property type="match status" value="1"/>
</dbReference>
<dbReference type="SMART" id="SM00347">
    <property type="entry name" value="HTH_MARR"/>
    <property type="match status" value="1"/>
</dbReference>
<dbReference type="SUPFAM" id="SSF46785">
    <property type="entry name" value="Winged helix' DNA-binding domain"/>
    <property type="match status" value="1"/>
</dbReference>
<keyword evidence="2" id="KW-0238">DNA-binding</keyword>
<dbReference type="Proteomes" id="UP001609176">
    <property type="component" value="Unassembled WGS sequence"/>
</dbReference>
<accession>A0ABW7KE72</accession>
<evidence type="ECO:0000259" key="4">
    <source>
        <dbReference type="PROSITE" id="PS50995"/>
    </source>
</evidence>
<gene>
    <name evidence="6" type="ORF">ACHIPV_27110</name>
    <name evidence="5" type="ORF">ACHIRB_30170</name>
</gene>
<evidence type="ECO:0000313" key="8">
    <source>
        <dbReference type="Proteomes" id="UP001609219"/>
    </source>
</evidence>
<keyword evidence="3" id="KW-0804">Transcription</keyword>
<reference evidence="7 8" key="1">
    <citation type="submission" date="2024-10" db="EMBL/GenBank/DDBJ databases">
        <authorList>
            <person name="Riesco R."/>
        </authorList>
    </citation>
    <scope>NUCLEOTIDE SEQUENCE [LARGE SCALE GENOMIC DNA]</scope>
    <source>
        <strain evidence="6 7">NCIMB 15448</strain>
        <strain evidence="5 8">NCIMB 15450</strain>
    </source>
</reference>
<sequence>MHNVATSVSSAALLAKVWQLSLLLVSDMDRGLAQRGITKARANVLTTLQAAGQAPMQSFLADQLGVTRRNVTGLLDSLERDGFVRRIPHESDRRAMTVHLTATGEAFAQSMMREAGEMAEHLFASIDELDRAAFALMLDTTIERFGQLTHHMPNGACR</sequence>